<evidence type="ECO:0000313" key="1">
    <source>
        <dbReference type="EMBL" id="KAK9948651.1"/>
    </source>
</evidence>
<dbReference type="AlphaFoldDB" id="A0AAW1YJ36"/>
<reference evidence="1 2" key="1">
    <citation type="journal article" date="2023" name="G3 (Bethesda)">
        <title>A chromosome-length genome assembly and annotation of blackberry (Rubus argutus, cv. 'Hillquist').</title>
        <authorList>
            <person name="Bruna T."/>
            <person name="Aryal R."/>
            <person name="Dudchenko O."/>
            <person name="Sargent D.J."/>
            <person name="Mead D."/>
            <person name="Buti M."/>
            <person name="Cavallini A."/>
            <person name="Hytonen T."/>
            <person name="Andres J."/>
            <person name="Pham M."/>
            <person name="Weisz D."/>
            <person name="Mascagni F."/>
            <person name="Usai G."/>
            <person name="Natali L."/>
            <person name="Bassil N."/>
            <person name="Fernandez G.E."/>
            <person name="Lomsadze A."/>
            <person name="Armour M."/>
            <person name="Olukolu B."/>
            <person name="Poorten T."/>
            <person name="Britton C."/>
            <person name="Davik J."/>
            <person name="Ashrafi H."/>
            <person name="Aiden E.L."/>
            <person name="Borodovsky M."/>
            <person name="Worthington M."/>
        </authorList>
    </citation>
    <scope>NUCLEOTIDE SEQUENCE [LARGE SCALE GENOMIC DNA]</scope>
    <source>
        <strain evidence="1">PI 553951</strain>
    </source>
</reference>
<name>A0AAW1YJ36_RUBAR</name>
<dbReference type="EMBL" id="JBEDUW010000001">
    <property type="protein sequence ID" value="KAK9948651.1"/>
    <property type="molecule type" value="Genomic_DNA"/>
</dbReference>
<dbReference type="GO" id="GO:0042797">
    <property type="term" value="P:tRNA transcription by RNA polymerase III"/>
    <property type="evidence" value="ECO:0007669"/>
    <property type="project" value="TreeGrafter"/>
</dbReference>
<dbReference type="PANTHER" id="PTHR12069">
    <property type="entry name" value="DNA-DIRECTED RNA POLYMERASES III 80 KDA POLYPEPTIDE RNA POLYMERASE III SUBUNIT 5"/>
    <property type="match status" value="1"/>
</dbReference>
<sequence length="158" mass="17297">MSDETQAALSVAIKEVLQVHKVCTFQLICEGLRNLTVRKSHQPKVDPKNKKLMAAQLGLEAPPEELQKVITQVAVNIDGSYVLISSPDHPEHDQLRNIVIQLLQGKNKGPLKKADVTTAAQAQLGREISNNEYSKVMNEICVSKGSAWYLKSGDGGPK</sequence>
<proteinExistence type="predicted"/>
<accession>A0AAW1YJ36</accession>
<dbReference type="PANTHER" id="PTHR12069:SF0">
    <property type="entry name" value="DNA-DIRECTED RNA POLYMERASE III SUBUNIT RPC5"/>
    <property type="match status" value="1"/>
</dbReference>
<gene>
    <name evidence="1" type="ORF">M0R45_004217</name>
</gene>
<keyword evidence="2" id="KW-1185">Reference proteome</keyword>
<dbReference type="Proteomes" id="UP001457282">
    <property type="component" value="Unassembled WGS sequence"/>
</dbReference>
<dbReference type="GO" id="GO:0005666">
    <property type="term" value="C:RNA polymerase III complex"/>
    <property type="evidence" value="ECO:0007669"/>
    <property type="project" value="TreeGrafter"/>
</dbReference>
<dbReference type="InterPro" id="IPR006886">
    <property type="entry name" value="RNA_pol_III_Rpc5"/>
</dbReference>
<protein>
    <submittedName>
        <fullName evidence="1">Uncharacterized protein</fullName>
    </submittedName>
</protein>
<organism evidence="1 2">
    <name type="scientific">Rubus argutus</name>
    <name type="common">Southern blackberry</name>
    <dbReference type="NCBI Taxonomy" id="59490"/>
    <lineage>
        <taxon>Eukaryota</taxon>
        <taxon>Viridiplantae</taxon>
        <taxon>Streptophyta</taxon>
        <taxon>Embryophyta</taxon>
        <taxon>Tracheophyta</taxon>
        <taxon>Spermatophyta</taxon>
        <taxon>Magnoliopsida</taxon>
        <taxon>eudicotyledons</taxon>
        <taxon>Gunneridae</taxon>
        <taxon>Pentapetalae</taxon>
        <taxon>rosids</taxon>
        <taxon>fabids</taxon>
        <taxon>Rosales</taxon>
        <taxon>Rosaceae</taxon>
        <taxon>Rosoideae</taxon>
        <taxon>Rosoideae incertae sedis</taxon>
        <taxon>Rubus</taxon>
    </lineage>
</organism>
<comment type="caution">
    <text evidence="1">The sequence shown here is derived from an EMBL/GenBank/DDBJ whole genome shotgun (WGS) entry which is preliminary data.</text>
</comment>
<evidence type="ECO:0000313" key="2">
    <source>
        <dbReference type="Proteomes" id="UP001457282"/>
    </source>
</evidence>